<sequence>MFCRRPRRVHKEEIGGNVSLRRLAHAGRFYPADKASLLKSFDGFKDRFESNKFKNHLFTGIVPHAGIQYSGFTAMQFYLEAKDMDFERVVIIGPSHHHLFTGFALSDSAAWQTPFGDIETDLKYSKQLESNLIQFNDKIHADEHSLEVQTLFIKYAFKDSVKIVPVIMGRQNMDSVSGFVSMISPEMRKSTLFIASSDMYHGYDYEEGKSRDSVTVKEILKNDEYGFMKYFQMIEEDGGCAACGGGPIGIIISITKKEKGRLSLISHTTSSDVTGDYDGYTVGYSSFIGVLNEERK</sequence>
<comment type="caution">
    <text evidence="2">The sequence shown here is derived from an EMBL/GenBank/DDBJ whole genome shotgun (WGS) entry which is preliminary data.</text>
</comment>
<evidence type="ECO:0000313" key="3">
    <source>
        <dbReference type="Proteomes" id="UP000264062"/>
    </source>
</evidence>
<evidence type="ECO:0000256" key="1">
    <source>
        <dbReference type="ARBA" id="ARBA00006315"/>
    </source>
</evidence>
<dbReference type="Pfam" id="PF01875">
    <property type="entry name" value="Memo"/>
    <property type="match status" value="1"/>
</dbReference>
<gene>
    <name evidence="2" type="primary">amrB</name>
    <name evidence="2" type="ORF">DCW38_04235</name>
</gene>
<dbReference type="CDD" id="cd07361">
    <property type="entry name" value="MEMO_like"/>
    <property type="match status" value="1"/>
</dbReference>
<dbReference type="PANTHER" id="PTHR11060:SF0">
    <property type="entry name" value="PROTEIN MEMO1"/>
    <property type="match status" value="1"/>
</dbReference>
<proteinExistence type="inferred from homology"/>
<dbReference type="Proteomes" id="UP000264062">
    <property type="component" value="Unassembled WGS sequence"/>
</dbReference>
<dbReference type="NCBIfam" id="TIGR04336">
    <property type="entry name" value="AmmeMemoSam_B"/>
    <property type="match status" value="1"/>
</dbReference>
<accession>A0A350HA05</accession>
<dbReference type="Gene3D" id="3.40.830.10">
    <property type="entry name" value="LigB-like"/>
    <property type="match status" value="1"/>
</dbReference>
<organism evidence="2 3">
    <name type="scientific">candidate division WOR-3 bacterium</name>
    <dbReference type="NCBI Taxonomy" id="2052148"/>
    <lineage>
        <taxon>Bacteria</taxon>
        <taxon>Bacteria division WOR-3</taxon>
    </lineage>
</organism>
<dbReference type="InterPro" id="IPR002737">
    <property type="entry name" value="MEMO1_fam"/>
</dbReference>
<dbReference type="AlphaFoldDB" id="A0A350HA05"/>
<protein>
    <submittedName>
        <fullName evidence="2">AmmeMemoRadiSam system protein B</fullName>
    </submittedName>
</protein>
<reference evidence="2 3" key="1">
    <citation type="journal article" date="2018" name="Nat. Biotechnol.">
        <title>A standardized bacterial taxonomy based on genome phylogeny substantially revises the tree of life.</title>
        <authorList>
            <person name="Parks D.H."/>
            <person name="Chuvochina M."/>
            <person name="Waite D.W."/>
            <person name="Rinke C."/>
            <person name="Skarshewski A."/>
            <person name="Chaumeil P.A."/>
            <person name="Hugenholtz P."/>
        </authorList>
    </citation>
    <scope>NUCLEOTIDE SEQUENCE [LARGE SCALE GENOMIC DNA]</scope>
    <source>
        <strain evidence="2">UBA9956</strain>
    </source>
</reference>
<dbReference type="EMBL" id="DMZY01000124">
    <property type="protein sequence ID" value="HAV92371.1"/>
    <property type="molecule type" value="Genomic_DNA"/>
</dbReference>
<dbReference type="PANTHER" id="PTHR11060">
    <property type="entry name" value="PROTEIN MEMO1"/>
    <property type="match status" value="1"/>
</dbReference>
<evidence type="ECO:0000313" key="2">
    <source>
        <dbReference type="EMBL" id="HAV92371.1"/>
    </source>
</evidence>
<comment type="similarity">
    <text evidence="1">Belongs to the MEMO1 family.</text>
</comment>
<name>A0A350HA05_UNCW3</name>